<dbReference type="InterPro" id="IPR002797">
    <property type="entry name" value="Polysacc_synth"/>
</dbReference>
<reference evidence="7 8" key="1">
    <citation type="journal article" date="2016" name="Nat. Commun.">
        <title>Thousands of microbial genomes shed light on interconnected biogeochemical processes in an aquifer system.</title>
        <authorList>
            <person name="Anantharaman K."/>
            <person name="Brown C.T."/>
            <person name="Hug L.A."/>
            <person name="Sharon I."/>
            <person name="Castelle C.J."/>
            <person name="Probst A.J."/>
            <person name="Thomas B.C."/>
            <person name="Singh A."/>
            <person name="Wilkins M.J."/>
            <person name="Karaoz U."/>
            <person name="Brodie E.L."/>
            <person name="Williams K.H."/>
            <person name="Hubbard S.S."/>
            <person name="Banfield J.F."/>
        </authorList>
    </citation>
    <scope>NUCLEOTIDE SEQUENCE [LARGE SCALE GENOMIC DNA]</scope>
</reference>
<dbReference type="EMBL" id="MFZM01000024">
    <property type="protein sequence ID" value="OGK23224.1"/>
    <property type="molecule type" value="Genomic_DNA"/>
</dbReference>
<evidence type="ECO:0000256" key="6">
    <source>
        <dbReference type="SAM" id="Phobius"/>
    </source>
</evidence>
<feature type="transmembrane region" description="Helical" evidence="6">
    <location>
        <begin position="398"/>
        <end position="417"/>
    </location>
</feature>
<feature type="transmembrane region" description="Helical" evidence="6">
    <location>
        <begin position="126"/>
        <end position="143"/>
    </location>
</feature>
<feature type="transmembrane region" description="Helical" evidence="6">
    <location>
        <begin position="155"/>
        <end position="177"/>
    </location>
</feature>
<feature type="transmembrane region" description="Helical" evidence="6">
    <location>
        <begin position="225"/>
        <end position="243"/>
    </location>
</feature>
<proteinExistence type="predicted"/>
<feature type="transmembrane region" description="Helical" evidence="6">
    <location>
        <begin position="303"/>
        <end position="324"/>
    </location>
</feature>
<sequence length="422" mass="47258">MFRLSNFLRHATTKDVVINTGGNYFNFLFAGIYTLLFVRVFTPIEFGVLSVLLVLSYLLANVLSFGMPAAIYAHIPELLPDKKKAIEFAKTNFLLLTCLSFSSLIVLYLFVDIIDTNILKLGAPKHLYALAFLGSAFYIWQNYVRDILNAAQKFLHINIAINVSNILKVIVLVVLFGLGKLTIGATLFVLGILGPSIVFLMVLFERKWIITSLVTTRIDSRNIKVGYTLTYFIATQLFSLATRVDLFMVSYFLSSIEVGYYSLSQRIILAVVTSADSITQVLSPQFAIAKTKKEVIALFKRSFTYMLLPAGMFIVGIFLPEFIYDLVFTPNFSASTPITKLLSFAYIPFGFIAAALLFFLYTIKKPVHLLVVNALLLVIFFIGNYVLIPIYGLFTPPLVALTAFVVVSLYIAVFISLELKKL</sequence>
<gene>
    <name evidence="7" type="ORF">A3C24_01025</name>
</gene>
<comment type="caution">
    <text evidence="7">The sequence shown here is derived from an EMBL/GenBank/DDBJ whole genome shotgun (WGS) entry which is preliminary data.</text>
</comment>
<feature type="transmembrane region" description="Helical" evidence="6">
    <location>
        <begin position="21"/>
        <end position="42"/>
    </location>
</feature>
<feature type="transmembrane region" description="Helical" evidence="6">
    <location>
        <begin position="263"/>
        <end position="282"/>
    </location>
</feature>
<feature type="transmembrane region" description="Helical" evidence="6">
    <location>
        <begin position="370"/>
        <end position="392"/>
    </location>
</feature>
<comment type="subcellular location">
    <subcellularLocation>
        <location evidence="1">Cell membrane</location>
        <topology evidence="1">Multi-pass membrane protein</topology>
    </subcellularLocation>
</comment>
<feature type="transmembrane region" description="Helical" evidence="6">
    <location>
        <begin position="183"/>
        <end position="204"/>
    </location>
</feature>
<keyword evidence="3 6" id="KW-0812">Transmembrane</keyword>
<dbReference type="PANTHER" id="PTHR30250:SF11">
    <property type="entry name" value="O-ANTIGEN TRANSPORTER-RELATED"/>
    <property type="match status" value="1"/>
</dbReference>
<evidence type="ECO:0000313" key="8">
    <source>
        <dbReference type="Proteomes" id="UP000177159"/>
    </source>
</evidence>
<evidence type="ECO:0008006" key="9">
    <source>
        <dbReference type="Google" id="ProtNLM"/>
    </source>
</evidence>
<dbReference type="AlphaFoldDB" id="A0A1F7GWT1"/>
<dbReference type="Proteomes" id="UP000177159">
    <property type="component" value="Unassembled WGS sequence"/>
</dbReference>
<keyword evidence="5 6" id="KW-0472">Membrane</keyword>
<dbReference type="InterPro" id="IPR050833">
    <property type="entry name" value="Poly_Biosynth_Transport"/>
</dbReference>
<evidence type="ECO:0000313" key="7">
    <source>
        <dbReference type="EMBL" id="OGK23224.1"/>
    </source>
</evidence>
<name>A0A1F7GWT1_9BACT</name>
<evidence type="ECO:0000256" key="1">
    <source>
        <dbReference type="ARBA" id="ARBA00004651"/>
    </source>
</evidence>
<feature type="transmembrane region" description="Helical" evidence="6">
    <location>
        <begin position="48"/>
        <end position="72"/>
    </location>
</feature>
<protein>
    <recommendedName>
        <fullName evidence="9">Polysaccharide biosynthesis protein C-terminal domain-containing protein</fullName>
    </recommendedName>
</protein>
<accession>A0A1F7GWT1</accession>
<feature type="transmembrane region" description="Helical" evidence="6">
    <location>
        <begin position="344"/>
        <end position="363"/>
    </location>
</feature>
<dbReference type="Pfam" id="PF01943">
    <property type="entry name" value="Polysacc_synt"/>
    <property type="match status" value="1"/>
</dbReference>
<evidence type="ECO:0000256" key="2">
    <source>
        <dbReference type="ARBA" id="ARBA00022475"/>
    </source>
</evidence>
<evidence type="ECO:0000256" key="5">
    <source>
        <dbReference type="ARBA" id="ARBA00023136"/>
    </source>
</evidence>
<evidence type="ECO:0000256" key="3">
    <source>
        <dbReference type="ARBA" id="ARBA00022692"/>
    </source>
</evidence>
<evidence type="ECO:0000256" key="4">
    <source>
        <dbReference type="ARBA" id="ARBA00022989"/>
    </source>
</evidence>
<organism evidence="7 8">
    <name type="scientific">Candidatus Roizmanbacteria bacterium RIFCSPHIGHO2_02_FULL_37_24</name>
    <dbReference type="NCBI Taxonomy" id="1802037"/>
    <lineage>
        <taxon>Bacteria</taxon>
        <taxon>Candidatus Roizmaniibacteriota</taxon>
    </lineage>
</organism>
<dbReference type="PANTHER" id="PTHR30250">
    <property type="entry name" value="PST FAMILY PREDICTED COLANIC ACID TRANSPORTER"/>
    <property type="match status" value="1"/>
</dbReference>
<dbReference type="GO" id="GO:0005886">
    <property type="term" value="C:plasma membrane"/>
    <property type="evidence" value="ECO:0007669"/>
    <property type="project" value="UniProtKB-SubCell"/>
</dbReference>
<feature type="transmembrane region" description="Helical" evidence="6">
    <location>
        <begin position="93"/>
        <end position="114"/>
    </location>
</feature>
<keyword evidence="2" id="KW-1003">Cell membrane</keyword>
<keyword evidence="4 6" id="KW-1133">Transmembrane helix</keyword>